<dbReference type="Proteomes" id="UP000780801">
    <property type="component" value="Unassembled WGS sequence"/>
</dbReference>
<evidence type="ECO:0000313" key="3">
    <source>
        <dbReference type="Proteomes" id="UP000780801"/>
    </source>
</evidence>
<proteinExistence type="predicted"/>
<dbReference type="OrthoDB" id="1060854at2759"/>
<protein>
    <submittedName>
        <fullName evidence="2">Uncharacterized protein</fullName>
    </submittedName>
</protein>
<dbReference type="AlphaFoldDB" id="A0A9P6KB30"/>
<dbReference type="EMBL" id="JAABOA010003948">
    <property type="protein sequence ID" value="KAF9578157.1"/>
    <property type="molecule type" value="Genomic_DNA"/>
</dbReference>
<reference evidence="2" key="1">
    <citation type="journal article" date="2020" name="Fungal Divers.">
        <title>Resolving the Mortierellaceae phylogeny through synthesis of multi-gene phylogenetics and phylogenomics.</title>
        <authorList>
            <person name="Vandepol N."/>
            <person name="Liber J."/>
            <person name="Desiro A."/>
            <person name="Na H."/>
            <person name="Kennedy M."/>
            <person name="Barry K."/>
            <person name="Grigoriev I.V."/>
            <person name="Miller A.N."/>
            <person name="O'Donnell K."/>
            <person name="Stajich J.E."/>
            <person name="Bonito G."/>
        </authorList>
    </citation>
    <scope>NUCLEOTIDE SEQUENCE</scope>
    <source>
        <strain evidence="2">KOD1015</strain>
    </source>
</reference>
<evidence type="ECO:0000256" key="1">
    <source>
        <dbReference type="SAM" id="MobiDB-lite"/>
    </source>
</evidence>
<feature type="region of interest" description="Disordered" evidence="1">
    <location>
        <begin position="1"/>
        <end position="56"/>
    </location>
</feature>
<accession>A0A9P6KB30</accession>
<sequence>ASEIVQHELQSSQSSSQSQSHTAQQKRPQLLSPPEEKRQWGESDVQESTAEERIDQ</sequence>
<name>A0A9P6KB30_9FUNG</name>
<organism evidence="2 3">
    <name type="scientific">Lunasporangiospora selenospora</name>
    <dbReference type="NCBI Taxonomy" id="979761"/>
    <lineage>
        <taxon>Eukaryota</taxon>
        <taxon>Fungi</taxon>
        <taxon>Fungi incertae sedis</taxon>
        <taxon>Mucoromycota</taxon>
        <taxon>Mortierellomycotina</taxon>
        <taxon>Mortierellomycetes</taxon>
        <taxon>Mortierellales</taxon>
        <taxon>Mortierellaceae</taxon>
        <taxon>Lunasporangiospora</taxon>
    </lineage>
</organism>
<keyword evidence="3" id="KW-1185">Reference proteome</keyword>
<gene>
    <name evidence="2" type="ORF">BGW38_006190</name>
</gene>
<feature type="non-terminal residue" evidence="2">
    <location>
        <position position="1"/>
    </location>
</feature>
<evidence type="ECO:0000313" key="2">
    <source>
        <dbReference type="EMBL" id="KAF9578157.1"/>
    </source>
</evidence>
<comment type="caution">
    <text evidence="2">The sequence shown here is derived from an EMBL/GenBank/DDBJ whole genome shotgun (WGS) entry which is preliminary data.</text>
</comment>
<feature type="compositionally biased region" description="Low complexity" evidence="1">
    <location>
        <begin position="10"/>
        <end position="20"/>
    </location>
</feature>